<proteinExistence type="predicted"/>
<dbReference type="InterPro" id="IPR036259">
    <property type="entry name" value="MFS_trans_sf"/>
</dbReference>
<feature type="transmembrane region" description="Helical" evidence="5">
    <location>
        <begin position="319"/>
        <end position="342"/>
    </location>
</feature>
<dbReference type="PRINTS" id="PR01036">
    <property type="entry name" value="TCRTETB"/>
</dbReference>
<dbReference type="GO" id="GO:0022857">
    <property type="term" value="F:transmembrane transporter activity"/>
    <property type="evidence" value="ECO:0007669"/>
    <property type="project" value="InterPro"/>
</dbReference>
<feature type="transmembrane region" description="Helical" evidence="5">
    <location>
        <begin position="348"/>
        <end position="374"/>
    </location>
</feature>
<dbReference type="Proteomes" id="UP000585638">
    <property type="component" value="Unassembled WGS sequence"/>
</dbReference>
<evidence type="ECO:0000256" key="3">
    <source>
        <dbReference type="ARBA" id="ARBA00022989"/>
    </source>
</evidence>
<keyword evidence="4 5" id="KW-0472">Membrane</keyword>
<dbReference type="RefSeq" id="WP_312890465.1">
    <property type="nucleotide sequence ID" value="NZ_BAAAWY010000098.1"/>
</dbReference>
<feature type="transmembrane region" description="Helical" evidence="5">
    <location>
        <begin position="67"/>
        <end position="86"/>
    </location>
</feature>
<feature type="transmembrane region" description="Helical" evidence="5">
    <location>
        <begin position="157"/>
        <end position="180"/>
    </location>
</feature>
<dbReference type="PANTHER" id="PTHR23501:SF1">
    <property type="entry name" value="TRANSPORT PROTEIN HSRA-RELATED"/>
    <property type="match status" value="1"/>
</dbReference>
<feature type="transmembrane region" description="Helical" evidence="5">
    <location>
        <begin position="31"/>
        <end position="55"/>
    </location>
</feature>
<dbReference type="SUPFAM" id="SSF103473">
    <property type="entry name" value="MFS general substrate transporter"/>
    <property type="match status" value="1"/>
</dbReference>
<comment type="caution">
    <text evidence="7">The sequence shown here is derived from an EMBL/GenBank/DDBJ whole genome shotgun (WGS) entry which is preliminary data.</text>
</comment>
<organism evidence="7 8">
    <name type="scientific">Kutzneria kofuensis</name>
    <dbReference type="NCBI Taxonomy" id="103725"/>
    <lineage>
        <taxon>Bacteria</taxon>
        <taxon>Bacillati</taxon>
        <taxon>Actinomycetota</taxon>
        <taxon>Actinomycetes</taxon>
        <taxon>Pseudonocardiales</taxon>
        <taxon>Pseudonocardiaceae</taxon>
        <taxon>Kutzneria</taxon>
    </lineage>
</organism>
<name>A0A7W9KND6_9PSEU</name>
<dbReference type="PANTHER" id="PTHR23501">
    <property type="entry name" value="MAJOR FACILITATOR SUPERFAMILY"/>
    <property type="match status" value="1"/>
</dbReference>
<evidence type="ECO:0000256" key="4">
    <source>
        <dbReference type="ARBA" id="ARBA00023136"/>
    </source>
</evidence>
<feature type="transmembrane region" description="Helical" evidence="5">
    <location>
        <begin position="257"/>
        <end position="278"/>
    </location>
</feature>
<dbReference type="InterPro" id="IPR011701">
    <property type="entry name" value="MFS"/>
</dbReference>
<feature type="transmembrane region" description="Helical" evidence="5">
    <location>
        <begin position="92"/>
        <end position="113"/>
    </location>
</feature>
<feature type="transmembrane region" description="Helical" evidence="5">
    <location>
        <begin position="421"/>
        <end position="440"/>
    </location>
</feature>
<accession>A0A7W9KND6</accession>
<dbReference type="GO" id="GO:0005886">
    <property type="term" value="C:plasma membrane"/>
    <property type="evidence" value="ECO:0007669"/>
    <property type="project" value="UniProtKB-SubCell"/>
</dbReference>
<feature type="transmembrane region" description="Helical" evidence="5">
    <location>
        <begin position="125"/>
        <end position="145"/>
    </location>
</feature>
<dbReference type="PROSITE" id="PS50850">
    <property type="entry name" value="MFS"/>
    <property type="match status" value="1"/>
</dbReference>
<feature type="transmembrane region" description="Helical" evidence="5">
    <location>
        <begin position="215"/>
        <end position="236"/>
    </location>
</feature>
<evidence type="ECO:0000313" key="8">
    <source>
        <dbReference type="Proteomes" id="UP000585638"/>
    </source>
</evidence>
<dbReference type="AlphaFoldDB" id="A0A7W9KND6"/>
<keyword evidence="2 5" id="KW-0812">Transmembrane</keyword>
<evidence type="ECO:0000256" key="1">
    <source>
        <dbReference type="ARBA" id="ARBA00004651"/>
    </source>
</evidence>
<evidence type="ECO:0000259" key="6">
    <source>
        <dbReference type="PROSITE" id="PS50850"/>
    </source>
</evidence>
<reference evidence="7 8" key="1">
    <citation type="submission" date="2020-08" db="EMBL/GenBank/DDBJ databases">
        <title>Sequencing the genomes of 1000 actinobacteria strains.</title>
        <authorList>
            <person name="Klenk H.-P."/>
        </authorList>
    </citation>
    <scope>NUCLEOTIDE SEQUENCE [LARGE SCALE GENOMIC DNA]</scope>
    <source>
        <strain evidence="7 8">DSM 43851</strain>
    </source>
</reference>
<dbReference type="Gene3D" id="1.20.1720.10">
    <property type="entry name" value="Multidrug resistance protein D"/>
    <property type="match status" value="1"/>
</dbReference>
<comment type="subcellular location">
    <subcellularLocation>
        <location evidence="1">Cell membrane</location>
        <topology evidence="1">Multi-pass membrane protein</topology>
    </subcellularLocation>
</comment>
<dbReference type="EMBL" id="JACHIR010000001">
    <property type="protein sequence ID" value="MBB5895753.1"/>
    <property type="molecule type" value="Genomic_DNA"/>
</dbReference>
<evidence type="ECO:0000256" key="2">
    <source>
        <dbReference type="ARBA" id="ARBA00022692"/>
    </source>
</evidence>
<dbReference type="Pfam" id="PF07690">
    <property type="entry name" value="MFS_1"/>
    <property type="match status" value="1"/>
</dbReference>
<feature type="domain" description="Major facilitator superfamily (MFS) profile" evidence="6">
    <location>
        <begin position="6"/>
        <end position="447"/>
    </location>
</feature>
<protein>
    <submittedName>
        <fullName evidence="7">EmrB/QacA subfamily drug resistance transporter</fullName>
    </submittedName>
</protein>
<keyword evidence="8" id="KW-1185">Reference proteome</keyword>
<feature type="transmembrane region" description="Helical" evidence="5">
    <location>
        <begin position="386"/>
        <end position="409"/>
    </location>
</feature>
<dbReference type="Gene3D" id="1.20.1250.20">
    <property type="entry name" value="MFS general substrate transporter like domains"/>
    <property type="match status" value="1"/>
</dbReference>
<feature type="transmembrane region" description="Helical" evidence="5">
    <location>
        <begin position="192"/>
        <end position="209"/>
    </location>
</feature>
<keyword evidence="3 5" id="KW-1133">Transmembrane helix</keyword>
<evidence type="ECO:0000256" key="5">
    <source>
        <dbReference type="SAM" id="Phobius"/>
    </source>
</evidence>
<sequence length="462" mass="47450">MSSRLVAVIVAGSFFMELLDGTVISTALPNIASSFGVGAVDAGLGVTAYLLTVAVMIPLSGWLSDRYGARPVFCAAIVVFTLASVLCAASQALWQFVLARVVQGIGGAMMVPVGRTVVLRGAAKADLMAATAIITWPGLIAPVLGPPVGGVITTYASWRWIFLINVPLGAAALVAALLVVKASARERRPFDGLGFALSAVAIACLVYGMDLAGSGTNWLLTAGLLAVGLIVGAVAIRHARRHPTPLLDLSPLRIRTYAATSAEGSLLRLAINMVPFLLPLLFQVGFGLSAVTSGLLVLTVFAGNLVMKTITTPTVRRFGFRRVLVGNGLLVAVSLAACAFFGSDTPYWLIAAVCFLGGAFRSLEFTGINTLAFADVPAASMSAASTLNATITQLATGMGVAVAATVVAVAADGRVPTVLDFHLGFLVGAAIALTGALLFLRLDRADGAVVSAGRARTPATRA</sequence>
<feature type="transmembrane region" description="Helical" evidence="5">
    <location>
        <begin position="284"/>
        <end position="307"/>
    </location>
</feature>
<evidence type="ECO:0000313" key="7">
    <source>
        <dbReference type="EMBL" id="MBB5895753.1"/>
    </source>
</evidence>
<gene>
    <name evidence="7" type="ORF">BJ998_006949</name>
</gene>
<dbReference type="InterPro" id="IPR020846">
    <property type="entry name" value="MFS_dom"/>
</dbReference>